<protein>
    <submittedName>
        <fullName evidence="1">Uncharacterized protein</fullName>
    </submittedName>
</protein>
<sequence length="52" mass="5716">MEEFWVPFLRALSAVDADMAVNIEHEDQEFGQVEGLRLAAENLLDAAARAGV</sequence>
<comment type="caution">
    <text evidence="1">The sequence shown here is derived from an EMBL/GenBank/DDBJ whole genome shotgun (WGS) entry which is preliminary data.</text>
</comment>
<organism evidence="1 2">
    <name type="scientific">Actinoplanes auranticolor</name>
    <dbReference type="NCBI Taxonomy" id="47988"/>
    <lineage>
        <taxon>Bacteria</taxon>
        <taxon>Bacillati</taxon>
        <taxon>Actinomycetota</taxon>
        <taxon>Actinomycetes</taxon>
        <taxon>Micromonosporales</taxon>
        <taxon>Micromonosporaceae</taxon>
        <taxon>Actinoplanes</taxon>
    </lineage>
</organism>
<proteinExistence type="predicted"/>
<dbReference type="AlphaFoldDB" id="A0A919ST94"/>
<dbReference type="RefSeq" id="WP_212993229.1">
    <property type="nucleotide sequence ID" value="NZ_BAABEA010000047.1"/>
</dbReference>
<keyword evidence="2" id="KW-1185">Reference proteome</keyword>
<accession>A0A919ST94</accession>
<gene>
    <name evidence="1" type="ORF">Aau02nite_73880</name>
</gene>
<dbReference type="Proteomes" id="UP000681340">
    <property type="component" value="Unassembled WGS sequence"/>
</dbReference>
<reference evidence="1" key="1">
    <citation type="submission" date="2021-03" db="EMBL/GenBank/DDBJ databases">
        <title>Whole genome shotgun sequence of Actinoplanes auranticolor NBRC 12245.</title>
        <authorList>
            <person name="Komaki H."/>
            <person name="Tamura T."/>
        </authorList>
    </citation>
    <scope>NUCLEOTIDE SEQUENCE</scope>
    <source>
        <strain evidence="1">NBRC 12245</strain>
    </source>
</reference>
<evidence type="ECO:0000313" key="2">
    <source>
        <dbReference type="Proteomes" id="UP000681340"/>
    </source>
</evidence>
<name>A0A919ST94_9ACTN</name>
<evidence type="ECO:0000313" key="1">
    <source>
        <dbReference type="EMBL" id="GIM77042.1"/>
    </source>
</evidence>
<dbReference type="EMBL" id="BOQL01000066">
    <property type="protein sequence ID" value="GIM77042.1"/>
    <property type="molecule type" value="Genomic_DNA"/>
</dbReference>